<evidence type="ECO:0000313" key="3">
    <source>
        <dbReference type="Proteomes" id="UP000201566"/>
    </source>
</evidence>
<dbReference type="InterPro" id="IPR036770">
    <property type="entry name" value="Ankyrin_rpt-contain_sf"/>
</dbReference>
<feature type="region of interest" description="Disordered" evidence="1">
    <location>
        <begin position="1"/>
        <end position="37"/>
    </location>
</feature>
<dbReference type="PANTHER" id="PTHR46586">
    <property type="entry name" value="ANKYRIN REPEAT-CONTAINING PROTEIN"/>
    <property type="match status" value="1"/>
</dbReference>
<name>S4VZ97_9VIRU</name>
<feature type="compositionally biased region" description="Low complexity" evidence="1">
    <location>
        <begin position="1"/>
        <end position="14"/>
    </location>
</feature>
<dbReference type="KEGG" id="vg:16512609"/>
<dbReference type="InterPro" id="IPR052050">
    <property type="entry name" value="SecEffector_AnkRepeat"/>
</dbReference>
<dbReference type="Gene3D" id="1.25.40.20">
    <property type="entry name" value="Ankyrin repeat-containing domain"/>
    <property type="match status" value="1"/>
</dbReference>
<dbReference type="PANTHER" id="PTHR46586:SF3">
    <property type="entry name" value="ANKYRIN REPEAT-CONTAINING PROTEIN"/>
    <property type="match status" value="1"/>
</dbReference>
<dbReference type="Proteomes" id="UP000201566">
    <property type="component" value="Segment"/>
</dbReference>
<feature type="compositionally biased region" description="Basic and acidic residues" evidence="1">
    <location>
        <begin position="77"/>
        <end position="100"/>
    </location>
</feature>
<feature type="region of interest" description="Disordered" evidence="1">
    <location>
        <begin position="621"/>
        <end position="648"/>
    </location>
</feature>
<reference evidence="2 3" key="1">
    <citation type="journal article" date="2013" name="Science">
        <title>Pandoraviruses: amoeba viruses with genomes up to 2.5 Mb reaching that of parasitic eukaryotes.</title>
        <authorList>
            <person name="Philippe N."/>
            <person name="Legendre M."/>
            <person name="Doutre G."/>
            <person name="Coute Y."/>
            <person name="Poirot O."/>
            <person name="Lescot M."/>
            <person name="Arslan D."/>
            <person name="Seltzer V."/>
            <person name="Bertaux L."/>
            <person name="Bruley C."/>
            <person name="Garin J."/>
            <person name="Claverie J.M."/>
            <person name="Abergel C."/>
        </authorList>
    </citation>
    <scope>NUCLEOTIDE SEQUENCE [LARGE SCALE GENOMIC DNA]</scope>
    <source>
        <strain evidence="2">Melbourne</strain>
    </source>
</reference>
<sequence>MTTPRTATTTTTRPIISAESDEDGHLLGPPTDDAPIDATARQRDIHMHVATAAWSPAAYGRITEPSDAGASCKRPRQCLERDDEQERPRTQDESAKRPRTECALSVNPTGDSRGPPLALDAMPVEMLRLVLDLVGDRDLGACLLASACFHVYTRAEMLARRYALGSGRDIFDSDEPVGDIVALCKRQRRRVTLAMLERPAARGRRDIVAVVMQAFKPSLRGFAWRASPLDVPGNARALNRALVAAVEAGHAGTTFEIAARLGFADTLIATRLMLRAARAGHLSLVQHLHRGMAHCAAEACKRKGASPMSPHAACAQTGWDSNVGLTAWDNDRVDILDWLLESRCPHAIVPSSYLLNDAVRRGRVPLARWVASHSSNNREISCARAAVDTAASAGHADAVRWAHESGLRRCAVSTIEAATVSDRPRCLDILKWAAGERERAGAVPEWRDARVALKAAEHGRLEVIRWLAEAHRECLTPEAARCAARHGHADVVLFLHKAGVAPMARYNPLKRTAKSLNAQALAIVAGSGAPYDARALAVAIRHKSMPMVAVLCGPYAASIDTVEAMRMAGADAACKIARHMAAVLPGACLSHARAAVPPHRSAKALGQCPCATCRAAAASAKEARQPRRTAQQPEVGQRHADQGAVTLP</sequence>
<feature type="region of interest" description="Disordered" evidence="1">
    <location>
        <begin position="64"/>
        <end position="117"/>
    </location>
</feature>
<proteinExistence type="predicted"/>
<evidence type="ECO:0000313" key="2">
    <source>
        <dbReference type="EMBL" id="AGO83184.1"/>
    </source>
</evidence>
<organism evidence="2 3">
    <name type="scientific">Pandoravirus dulcis</name>
    <dbReference type="NCBI Taxonomy" id="1349409"/>
    <lineage>
        <taxon>Viruses</taxon>
        <taxon>Pandoravirus</taxon>
    </lineage>
</organism>
<accession>S4VZ97</accession>
<dbReference type="GeneID" id="16512609"/>
<dbReference type="EMBL" id="KC977570">
    <property type="protein sequence ID" value="AGO83184.1"/>
    <property type="molecule type" value="Genomic_DNA"/>
</dbReference>
<protein>
    <submittedName>
        <fullName evidence="2">Ankyrin repeat domain containing protein</fullName>
    </submittedName>
</protein>
<gene>
    <name evidence="2" type="ORF">pdul_cds_937</name>
</gene>
<evidence type="ECO:0000256" key="1">
    <source>
        <dbReference type="SAM" id="MobiDB-lite"/>
    </source>
</evidence>
<dbReference type="RefSeq" id="YP_008319853.1">
    <property type="nucleotide sequence ID" value="NC_021858.1"/>
</dbReference>